<dbReference type="Gene3D" id="1.10.260.40">
    <property type="entry name" value="lambda repressor-like DNA-binding domains"/>
    <property type="match status" value="1"/>
</dbReference>
<dbReference type="RefSeq" id="WP_158369215.1">
    <property type="nucleotide sequence ID" value="NZ_JAOQJU010000004.1"/>
</dbReference>
<dbReference type="SMART" id="SM00530">
    <property type="entry name" value="HTH_XRE"/>
    <property type="match status" value="1"/>
</dbReference>
<accession>A0ABT2RL92</accession>
<protein>
    <submittedName>
        <fullName evidence="2">Helix-turn-helix transcriptional regulator</fullName>
    </submittedName>
</protein>
<evidence type="ECO:0000313" key="2">
    <source>
        <dbReference type="EMBL" id="MCU6686174.1"/>
    </source>
</evidence>
<organism evidence="2 3">
    <name type="scientific">Dorea acetigenes</name>
    <dbReference type="NCBI Taxonomy" id="2981787"/>
    <lineage>
        <taxon>Bacteria</taxon>
        <taxon>Bacillati</taxon>
        <taxon>Bacillota</taxon>
        <taxon>Clostridia</taxon>
        <taxon>Lachnospirales</taxon>
        <taxon>Lachnospiraceae</taxon>
        <taxon>Dorea</taxon>
    </lineage>
</organism>
<proteinExistence type="predicted"/>
<name>A0ABT2RL92_9FIRM</name>
<dbReference type="SUPFAM" id="SSF47413">
    <property type="entry name" value="lambda repressor-like DNA-binding domains"/>
    <property type="match status" value="1"/>
</dbReference>
<keyword evidence="3" id="KW-1185">Reference proteome</keyword>
<dbReference type="InterPro" id="IPR001387">
    <property type="entry name" value="Cro/C1-type_HTH"/>
</dbReference>
<dbReference type="Proteomes" id="UP001652431">
    <property type="component" value="Unassembled WGS sequence"/>
</dbReference>
<evidence type="ECO:0000313" key="3">
    <source>
        <dbReference type="Proteomes" id="UP001652431"/>
    </source>
</evidence>
<feature type="domain" description="HTH cro/C1-type" evidence="1">
    <location>
        <begin position="7"/>
        <end position="62"/>
    </location>
</feature>
<sequence length="114" mass="12596">MKKAAVIEKLIKEKGYSVRSFAQKCEIPESTLYTILKKGAGRASVNNVSLICRNLGITVEELEEMAADGTTAKPAAPSYEDVEHLIARNGKDFSIEQKMQLIKLLSEIDNPKEV</sequence>
<gene>
    <name evidence="2" type="ORF">OCV99_06320</name>
</gene>
<dbReference type="EMBL" id="JAOQJU010000004">
    <property type="protein sequence ID" value="MCU6686174.1"/>
    <property type="molecule type" value="Genomic_DNA"/>
</dbReference>
<evidence type="ECO:0000259" key="1">
    <source>
        <dbReference type="PROSITE" id="PS50943"/>
    </source>
</evidence>
<dbReference type="PROSITE" id="PS50943">
    <property type="entry name" value="HTH_CROC1"/>
    <property type="match status" value="1"/>
</dbReference>
<dbReference type="Pfam" id="PF13443">
    <property type="entry name" value="HTH_26"/>
    <property type="match status" value="1"/>
</dbReference>
<reference evidence="2 3" key="1">
    <citation type="journal article" date="2021" name="ISME Commun">
        <title>Automated analysis of genomic sequences facilitates high-throughput and comprehensive description of bacteria.</title>
        <authorList>
            <person name="Hitch T.C.A."/>
        </authorList>
    </citation>
    <scope>NUCLEOTIDE SEQUENCE [LARGE SCALE GENOMIC DNA]</scope>
    <source>
        <strain evidence="2 3">Sanger_03</strain>
    </source>
</reference>
<comment type="caution">
    <text evidence="2">The sequence shown here is derived from an EMBL/GenBank/DDBJ whole genome shotgun (WGS) entry which is preliminary data.</text>
</comment>
<dbReference type="InterPro" id="IPR010982">
    <property type="entry name" value="Lambda_DNA-bd_dom_sf"/>
</dbReference>